<dbReference type="STRING" id="445710.ATSB10_33900"/>
<proteinExistence type="predicted"/>
<name>A0A160N508_9GAMM</name>
<protein>
    <recommendedName>
        <fullName evidence="3">Nucleoside-diphosphate sugar epimerase</fullName>
    </recommendedName>
</protein>
<evidence type="ECO:0000313" key="2">
    <source>
        <dbReference type="Proteomes" id="UP000077255"/>
    </source>
</evidence>
<dbReference type="InterPro" id="IPR009367">
    <property type="entry name" value="Elm1-like"/>
</dbReference>
<organism evidence="1 2">
    <name type="scientific">Dyella thiooxydans</name>
    <dbReference type="NCBI Taxonomy" id="445710"/>
    <lineage>
        <taxon>Bacteria</taxon>
        <taxon>Pseudomonadati</taxon>
        <taxon>Pseudomonadota</taxon>
        <taxon>Gammaproteobacteria</taxon>
        <taxon>Lysobacterales</taxon>
        <taxon>Rhodanobacteraceae</taxon>
        <taxon>Dyella</taxon>
    </lineage>
</organism>
<dbReference type="KEGG" id="dtx:ATSB10_33900"/>
<dbReference type="Pfam" id="PF06258">
    <property type="entry name" value="Mito_fiss_Elm1"/>
    <property type="match status" value="1"/>
</dbReference>
<reference evidence="1 2" key="1">
    <citation type="submission" date="2016-02" db="EMBL/GenBank/DDBJ databases">
        <title>Complete genome sequencing and analysis of ATSB10, Dyella thiooxydans isolated from rhizosphere soil of sunflower (Helianthus annuus L.).</title>
        <authorList>
            <person name="Lee Y."/>
            <person name="Hwangbo K."/>
            <person name="Chung H."/>
            <person name="Yoo J."/>
            <person name="Kim K.Y."/>
            <person name="Sa T.M."/>
            <person name="Um Y."/>
            <person name="Madhaiyan M."/>
        </authorList>
    </citation>
    <scope>NUCLEOTIDE SEQUENCE [LARGE SCALE GENOMIC DNA]</scope>
    <source>
        <strain evidence="1 2">ATSB10</strain>
    </source>
</reference>
<dbReference type="PATRIC" id="fig|445710.3.peg.3391"/>
<evidence type="ECO:0008006" key="3">
    <source>
        <dbReference type="Google" id="ProtNLM"/>
    </source>
</evidence>
<dbReference type="EMBL" id="CP014841">
    <property type="protein sequence ID" value="AND70844.1"/>
    <property type="molecule type" value="Genomic_DNA"/>
</dbReference>
<sequence>MERTVLDPETIAAATRMLRSAGECWAITDDAAGNQRQALALAERLAMPVRHLVLEPRAPWSWFAPRLLSGGRLALPAAQRELFAPPWPVAAIGCGRAAALFTRMLRRLSDGDCFTVQILDPRIDPGEWDLVIAPRHDELAGPNVLHPVGSLNPVDDAWLDDAREAFPALGELPGPRLGVLLGGPRRGIPMDAGYARALGDAVRRQIAGNGGSAMVVASRRTPSSLCDAVGHAVRDLPGLFWRGPSDGPNPYPGVLGWANRLLVTPDSVNMLSEACAVGCPVETLAPAPLPPRIASFHRTLRDGGWLGDGGPAAGPLRETATLAARVSQAIRARHPDIDAS</sequence>
<keyword evidence="2" id="KW-1185">Reference proteome</keyword>
<evidence type="ECO:0000313" key="1">
    <source>
        <dbReference type="EMBL" id="AND70844.1"/>
    </source>
</evidence>
<accession>A0A160N508</accession>
<dbReference type="Proteomes" id="UP000077255">
    <property type="component" value="Chromosome"/>
</dbReference>
<dbReference type="AlphaFoldDB" id="A0A160N508"/>
<dbReference type="PANTHER" id="PTHR33986:SF15">
    <property type="entry name" value="MITOCHONDRIAL FISSION PROTEIN ELM1"/>
    <property type="match status" value="1"/>
</dbReference>
<dbReference type="PANTHER" id="PTHR33986">
    <property type="entry name" value="OS02G0535700 PROTEIN"/>
    <property type="match status" value="1"/>
</dbReference>
<gene>
    <name evidence="1" type="ORF">ATSB10_33900</name>
</gene>